<comment type="caution">
    <text evidence="1">The sequence shown here is derived from an EMBL/GenBank/DDBJ whole genome shotgun (WGS) entry which is preliminary data.</text>
</comment>
<dbReference type="RefSeq" id="WP_229809637.1">
    <property type="nucleotide sequence ID" value="NZ_BMXI01000072.1"/>
</dbReference>
<dbReference type="EMBL" id="BMXI01000072">
    <property type="protein sequence ID" value="GHC68842.1"/>
    <property type="molecule type" value="Genomic_DNA"/>
</dbReference>
<organism evidence="1 2">
    <name type="scientific">Roseibacillus persicicus</name>
    <dbReference type="NCBI Taxonomy" id="454148"/>
    <lineage>
        <taxon>Bacteria</taxon>
        <taxon>Pseudomonadati</taxon>
        <taxon>Verrucomicrobiota</taxon>
        <taxon>Verrucomicrobiia</taxon>
        <taxon>Verrucomicrobiales</taxon>
        <taxon>Verrucomicrobiaceae</taxon>
        <taxon>Roseibacillus</taxon>
    </lineage>
</organism>
<name>A0A918TZ04_9BACT</name>
<proteinExistence type="predicted"/>
<sequence length="141" mass="16449">MSPFLHIRTEKFPVLPGEEEEIVNPGTFGKSFAQFIEGTLKRAEYDVPFIVCEDWGWWVEVKLPQCRLGITCYRDHDENTMCDFACSPSPPKERVWSWTRFRFVDIAAELVQIRRTLVEAFTADPEINFLGEVDEIPLYQN</sequence>
<evidence type="ECO:0000313" key="2">
    <source>
        <dbReference type="Proteomes" id="UP000644507"/>
    </source>
</evidence>
<protein>
    <submittedName>
        <fullName evidence="1">Uncharacterized protein</fullName>
    </submittedName>
</protein>
<gene>
    <name evidence="1" type="ORF">GCM10007100_40590</name>
</gene>
<accession>A0A918TZ04</accession>
<evidence type="ECO:0000313" key="1">
    <source>
        <dbReference type="EMBL" id="GHC68842.1"/>
    </source>
</evidence>
<reference evidence="1" key="1">
    <citation type="journal article" date="2014" name="Int. J. Syst. Evol. Microbiol.">
        <title>Complete genome sequence of Corynebacterium casei LMG S-19264T (=DSM 44701T), isolated from a smear-ripened cheese.</title>
        <authorList>
            <consortium name="US DOE Joint Genome Institute (JGI-PGF)"/>
            <person name="Walter F."/>
            <person name="Albersmeier A."/>
            <person name="Kalinowski J."/>
            <person name="Ruckert C."/>
        </authorList>
    </citation>
    <scope>NUCLEOTIDE SEQUENCE</scope>
    <source>
        <strain evidence="1">KCTC 12988</strain>
    </source>
</reference>
<dbReference type="AlphaFoldDB" id="A0A918TZ04"/>
<keyword evidence="2" id="KW-1185">Reference proteome</keyword>
<reference evidence="1" key="2">
    <citation type="submission" date="2020-09" db="EMBL/GenBank/DDBJ databases">
        <authorList>
            <person name="Sun Q."/>
            <person name="Kim S."/>
        </authorList>
    </citation>
    <scope>NUCLEOTIDE SEQUENCE</scope>
    <source>
        <strain evidence="1">KCTC 12988</strain>
    </source>
</reference>
<dbReference type="Proteomes" id="UP000644507">
    <property type="component" value="Unassembled WGS sequence"/>
</dbReference>